<protein>
    <submittedName>
        <fullName evidence="1">Uncharacterized protein</fullName>
    </submittedName>
</protein>
<organism evidence="1 2">
    <name type="scientific">Reichenbachiella ulvae</name>
    <dbReference type="NCBI Taxonomy" id="2980104"/>
    <lineage>
        <taxon>Bacteria</taxon>
        <taxon>Pseudomonadati</taxon>
        <taxon>Bacteroidota</taxon>
        <taxon>Cytophagia</taxon>
        <taxon>Cytophagales</taxon>
        <taxon>Reichenbachiellaceae</taxon>
        <taxon>Reichenbachiella</taxon>
    </lineage>
</organism>
<comment type="caution">
    <text evidence="1">The sequence shown here is derived from an EMBL/GenBank/DDBJ whole genome shotgun (WGS) entry which is preliminary data.</text>
</comment>
<dbReference type="Proteomes" id="UP001300692">
    <property type="component" value="Unassembled WGS sequence"/>
</dbReference>
<dbReference type="RefSeq" id="WP_264135853.1">
    <property type="nucleotide sequence ID" value="NZ_JAOYOD010000001.1"/>
</dbReference>
<gene>
    <name evidence="1" type="ORF">N7U62_00200</name>
</gene>
<proteinExistence type="predicted"/>
<sequence length="170" mass="20138">MDRHILFLTDGNIDILNVMKVAVARHRILEEKVGVTFLQGVYLPDSTIDLMFYSKRKVLEQIYDRDFRSACEMIRSKYSSDLSSIRKELFSIPRQIEFNRYLDQEGIDEVYYQPGVEFVKRHDRSFDLRPYANKCNRPVSAIDWDSESVTDTTLFDPLVKLFFNHESFDF</sequence>
<dbReference type="EMBL" id="JAOYOD010000001">
    <property type="protein sequence ID" value="MCV9385057.1"/>
    <property type="molecule type" value="Genomic_DNA"/>
</dbReference>
<evidence type="ECO:0000313" key="1">
    <source>
        <dbReference type="EMBL" id="MCV9385057.1"/>
    </source>
</evidence>
<reference evidence="1 2" key="1">
    <citation type="submission" date="2022-10" db="EMBL/GenBank/DDBJ databases">
        <title>Comparative genomics and taxonomic characterization of three novel marine species of genus Reichenbachiella exhibiting antioxidant and polysaccharide degradation activities.</title>
        <authorList>
            <person name="Muhammad N."/>
            <person name="Lee Y.-J."/>
            <person name="Ko J."/>
            <person name="Kim S.-G."/>
        </authorList>
    </citation>
    <scope>NUCLEOTIDE SEQUENCE [LARGE SCALE GENOMIC DNA]</scope>
    <source>
        <strain evidence="1 2">ABR2-5</strain>
    </source>
</reference>
<name>A0ABT3CNA2_9BACT</name>
<keyword evidence="2" id="KW-1185">Reference proteome</keyword>
<accession>A0ABT3CNA2</accession>
<evidence type="ECO:0000313" key="2">
    <source>
        <dbReference type="Proteomes" id="UP001300692"/>
    </source>
</evidence>